<evidence type="ECO:0000313" key="10">
    <source>
        <dbReference type="EMBL" id="MBD3326978.1"/>
    </source>
</evidence>
<keyword evidence="6 9" id="KW-1133">Transmembrane helix</keyword>
<dbReference type="InterPro" id="IPR001901">
    <property type="entry name" value="Translocase_SecE/Sec61-g"/>
</dbReference>
<sequence>MRKFIQFLKEARVELKKVSWPTRKELVGSTTLVIVVSVIAGVFLGLLDIVFFRSIYGLIHLLGL</sequence>
<keyword evidence="3 9" id="KW-1003">Cell membrane</keyword>
<comment type="similarity">
    <text evidence="9">Belongs to the SecE/SEC61-gamma family.</text>
</comment>
<dbReference type="Gene3D" id="1.20.5.1030">
    <property type="entry name" value="Preprotein translocase secy subunit"/>
    <property type="match status" value="1"/>
</dbReference>
<keyword evidence="5 9" id="KW-0653">Protein transport</keyword>
<evidence type="ECO:0000256" key="5">
    <source>
        <dbReference type="ARBA" id="ARBA00022927"/>
    </source>
</evidence>
<dbReference type="GO" id="GO:0005886">
    <property type="term" value="C:plasma membrane"/>
    <property type="evidence" value="ECO:0007669"/>
    <property type="project" value="UniProtKB-SubCell"/>
</dbReference>
<evidence type="ECO:0000256" key="1">
    <source>
        <dbReference type="ARBA" id="ARBA00004370"/>
    </source>
</evidence>
<evidence type="ECO:0000313" key="11">
    <source>
        <dbReference type="Proteomes" id="UP000649604"/>
    </source>
</evidence>
<evidence type="ECO:0000256" key="2">
    <source>
        <dbReference type="ARBA" id="ARBA00022448"/>
    </source>
</evidence>
<protein>
    <recommendedName>
        <fullName evidence="9">Protein translocase subunit SecE</fullName>
    </recommendedName>
</protein>
<dbReference type="PANTHER" id="PTHR33910">
    <property type="entry name" value="PROTEIN TRANSLOCASE SUBUNIT SECE"/>
    <property type="match status" value="1"/>
</dbReference>
<dbReference type="AlphaFoldDB" id="A0A9D5JZA5"/>
<dbReference type="PROSITE" id="PS01067">
    <property type="entry name" value="SECE_SEC61G"/>
    <property type="match status" value="1"/>
</dbReference>
<organism evidence="10 11">
    <name type="scientific">candidate division KSB3 bacterium</name>
    <dbReference type="NCBI Taxonomy" id="2044937"/>
    <lineage>
        <taxon>Bacteria</taxon>
        <taxon>candidate division KSB3</taxon>
    </lineage>
</organism>
<evidence type="ECO:0000256" key="8">
    <source>
        <dbReference type="ARBA" id="ARBA00023136"/>
    </source>
</evidence>
<dbReference type="Proteomes" id="UP000649604">
    <property type="component" value="Unassembled WGS sequence"/>
</dbReference>
<dbReference type="GO" id="GO:0009306">
    <property type="term" value="P:protein secretion"/>
    <property type="evidence" value="ECO:0007669"/>
    <property type="project" value="UniProtKB-UniRule"/>
</dbReference>
<proteinExistence type="inferred from homology"/>
<evidence type="ECO:0000256" key="3">
    <source>
        <dbReference type="ARBA" id="ARBA00022475"/>
    </source>
</evidence>
<comment type="subunit">
    <text evidence="9">Component of the Sec protein translocase complex. Heterotrimer consisting of SecY, SecE and SecG subunits. The heterotrimers can form oligomers, although 1 heterotrimer is thought to be able to translocate proteins. Interacts with the ribosome. Interacts with SecDF, and other proteins may be involved. Interacts with SecA.</text>
</comment>
<evidence type="ECO:0000256" key="4">
    <source>
        <dbReference type="ARBA" id="ARBA00022692"/>
    </source>
</evidence>
<feature type="transmembrane region" description="Helical" evidence="9">
    <location>
        <begin position="26"/>
        <end position="52"/>
    </location>
</feature>
<gene>
    <name evidence="9 10" type="primary">secE</name>
    <name evidence="10" type="ORF">GF339_20500</name>
</gene>
<name>A0A9D5JZA5_9BACT</name>
<dbReference type="InterPro" id="IPR038379">
    <property type="entry name" value="SecE_sf"/>
</dbReference>
<reference evidence="10" key="1">
    <citation type="submission" date="2019-11" db="EMBL/GenBank/DDBJ databases">
        <title>Microbial mats filling the niche in hypersaline microbial mats.</title>
        <authorList>
            <person name="Wong H.L."/>
            <person name="Macleod F.I."/>
            <person name="White R.A. III"/>
            <person name="Burns B.P."/>
        </authorList>
    </citation>
    <scope>NUCLEOTIDE SEQUENCE</scope>
    <source>
        <strain evidence="10">Rbin_158</strain>
    </source>
</reference>
<keyword evidence="2 9" id="KW-0813">Transport</keyword>
<evidence type="ECO:0000256" key="9">
    <source>
        <dbReference type="HAMAP-Rule" id="MF_00422"/>
    </source>
</evidence>
<accession>A0A9D5JZA5</accession>
<comment type="caution">
    <text evidence="10">The sequence shown here is derived from an EMBL/GenBank/DDBJ whole genome shotgun (WGS) entry which is preliminary data.</text>
</comment>
<comment type="function">
    <text evidence="9">Essential subunit of the Sec protein translocation channel SecYEG. Clamps together the 2 halves of SecY. May contact the channel plug during translocation.</text>
</comment>
<dbReference type="GO" id="GO:0043952">
    <property type="term" value="P:protein transport by the Sec complex"/>
    <property type="evidence" value="ECO:0007669"/>
    <property type="project" value="UniProtKB-UniRule"/>
</dbReference>
<dbReference type="InterPro" id="IPR005807">
    <property type="entry name" value="SecE_bac"/>
</dbReference>
<keyword evidence="8 9" id="KW-0472">Membrane</keyword>
<evidence type="ECO:0000256" key="7">
    <source>
        <dbReference type="ARBA" id="ARBA00023010"/>
    </source>
</evidence>
<dbReference type="Pfam" id="PF00584">
    <property type="entry name" value="SecE"/>
    <property type="match status" value="1"/>
</dbReference>
<dbReference type="HAMAP" id="MF_00422">
    <property type="entry name" value="SecE"/>
    <property type="match status" value="1"/>
</dbReference>
<keyword evidence="4 9" id="KW-0812">Transmembrane</keyword>
<dbReference type="GO" id="GO:0008320">
    <property type="term" value="F:protein transmembrane transporter activity"/>
    <property type="evidence" value="ECO:0007669"/>
    <property type="project" value="UniProtKB-UniRule"/>
</dbReference>
<evidence type="ECO:0000256" key="6">
    <source>
        <dbReference type="ARBA" id="ARBA00022989"/>
    </source>
</evidence>
<dbReference type="EMBL" id="WJJP01000669">
    <property type="protein sequence ID" value="MBD3326978.1"/>
    <property type="molecule type" value="Genomic_DNA"/>
</dbReference>
<dbReference type="GO" id="GO:0006605">
    <property type="term" value="P:protein targeting"/>
    <property type="evidence" value="ECO:0007669"/>
    <property type="project" value="UniProtKB-UniRule"/>
</dbReference>
<dbReference type="PANTHER" id="PTHR33910:SF1">
    <property type="entry name" value="PROTEIN TRANSLOCASE SUBUNIT SECE"/>
    <property type="match status" value="1"/>
</dbReference>
<comment type="subcellular location">
    <subcellularLocation>
        <location evidence="9">Cell membrane</location>
        <topology evidence="9">Single-pass membrane protein</topology>
    </subcellularLocation>
    <subcellularLocation>
        <location evidence="1">Membrane</location>
    </subcellularLocation>
</comment>
<dbReference type="GO" id="GO:0065002">
    <property type="term" value="P:intracellular protein transmembrane transport"/>
    <property type="evidence" value="ECO:0007669"/>
    <property type="project" value="UniProtKB-UniRule"/>
</dbReference>
<keyword evidence="7 9" id="KW-0811">Translocation</keyword>
<dbReference type="NCBIfam" id="TIGR00964">
    <property type="entry name" value="secE_bact"/>
    <property type="match status" value="1"/>
</dbReference>